<dbReference type="InterPro" id="IPR000595">
    <property type="entry name" value="cNMP-bd_dom"/>
</dbReference>
<evidence type="ECO:0000313" key="2">
    <source>
        <dbReference type="EMBL" id="MER6984658.1"/>
    </source>
</evidence>
<evidence type="ECO:0000259" key="1">
    <source>
        <dbReference type="PROSITE" id="PS50042"/>
    </source>
</evidence>
<proteinExistence type="predicted"/>
<dbReference type="EMBL" id="JBEPCU010001937">
    <property type="protein sequence ID" value="MER6984658.1"/>
    <property type="molecule type" value="Genomic_DNA"/>
</dbReference>
<keyword evidence="3" id="KW-1185">Reference proteome</keyword>
<dbReference type="Proteomes" id="UP001458415">
    <property type="component" value="Unassembled WGS sequence"/>
</dbReference>
<dbReference type="Pfam" id="PF00027">
    <property type="entry name" value="cNMP_binding"/>
    <property type="match status" value="1"/>
</dbReference>
<dbReference type="CDD" id="cd00038">
    <property type="entry name" value="CAP_ED"/>
    <property type="match status" value="1"/>
</dbReference>
<dbReference type="PROSITE" id="PS50042">
    <property type="entry name" value="CNMP_BINDING_3"/>
    <property type="match status" value="1"/>
</dbReference>
<feature type="non-terminal residue" evidence="2">
    <location>
        <position position="116"/>
    </location>
</feature>
<name>A0ABV1WKE8_9ACTN</name>
<dbReference type="Gene3D" id="2.60.120.10">
    <property type="entry name" value="Jelly Rolls"/>
    <property type="match status" value="1"/>
</dbReference>
<evidence type="ECO:0000313" key="3">
    <source>
        <dbReference type="Proteomes" id="UP001458415"/>
    </source>
</evidence>
<feature type="domain" description="Cyclic nucleotide-binding" evidence="1">
    <location>
        <begin position="6"/>
        <end position="108"/>
    </location>
</feature>
<protein>
    <submittedName>
        <fullName evidence="2">Cyclic nucleotide-binding domain-containing protein</fullName>
    </submittedName>
</protein>
<accession>A0ABV1WKE8</accession>
<comment type="caution">
    <text evidence="2">The sequence shown here is derived from an EMBL/GenBank/DDBJ whole genome shotgun (WGS) entry which is preliminary data.</text>
</comment>
<reference evidence="2 3" key="1">
    <citation type="submission" date="2024-06" db="EMBL/GenBank/DDBJ databases">
        <title>The Natural Products Discovery Center: Release of the First 8490 Sequenced Strains for Exploring Actinobacteria Biosynthetic Diversity.</title>
        <authorList>
            <person name="Kalkreuter E."/>
            <person name="Kautsar S.A."/>
            <person name="Yang D."/>
            <person name="Bader C.D."/>
            <person name="Teijaro C.N."/>
            <person name="Fluegel L."/>
            <person name="Davis C.M."/>
            <person name="Simpson J.R."/>
            <person name="Lauterbach L."/>
            <person name="Steele A.D."/>
            <person name="Gui C."/>
            <person name="Meng S."/>
            <person name="Li G."/>
            <person name="Viehrig K."/>
            <person name="Ye F."/>
            <person name="Su P."/>
            <person name="Kiefer A.F."/>
            <person name="Nichols A."/>
            <person name="Cepeda A.J."/>
            <person name="Yan W."/>
            <person name="Fan B."/>
            <person name="Jiang Y."/>
            <person name="Adhikari A."/>
            <person name="Zheng C.-J."/>
            <person name="Schuster L."/>
            <person name="Cowan T.M."/>
            <person name="Smanski M.J."/>
            <person name="Chevrette M.G."/>
            <person name="De Carvalho L.P.S."/>
            <person name="Shen B."/>
        </authorList>
    </citation>
    <scope>NUCLEOTIDE SEQUENCE [LARGE SCALE GENOMIC DNA]</scope>
    <source>
        <strain evidence="2 3">NPDC000634</strain>
    </source>
</reference>
<dbReference type="InterPro" id="IPR018490">
    <property type="entry name" value="cNMP-bd_dom_sf"/>
</dbReference>
<sequence>MNTPSMLRALPTEHRRQLMRLAREVSIPQGTRMFHEGAVADRFWIIRTGSVELDTHVPGRRRATIETLGHNELVGISWLFAPHVWHLGATAATPVRAYEFDAKAVRSLCQDDAALG</sequence>
<gene>
    <name evidence="2" type="ORF">ABT317_48875</name>
</gene>
<organism evidence="2 3">
    <name type="scientific">Streptomyces carpinensis</name>
    <dbReference type="NCBI Taxonomy" id="66369"/>
    <lineage>
        <taxon>Bacteria</taxon>
        <taxon>Bacillati</taxon>
        <taxon>Actinomycetota</taxon>
        <taxon>Actinomycetes</taxon>
        <taxon>Kitasatosporales</taxon>
        <taxon>Streptomycetaceae</taxon>
        <taxon>Streptomyces</taxon>
    </lineage>
</organism>
<dbReference type="SUPFAM" id="SSF51206">
    <property type="entry name" value="cAMP-binding domain-like"/>
    <property type="match status" value="1"/>
</dbReference>
<dbReference type="InterPro" id="IPR014710">
    <property type="entry name" value="RmlC-like_jellyroll"/>
</dbReference>